<dbReference type="Pfam" id="PF00068">
    <property type="entry name" value="Phospholip_A2_1"/>
    <property type="match status" value="1"/>
</dbReference>
<reference evidence="21" key="1">
    <citation type="journal article" date="2010" name="BMC Mol. Biol.">
        <title>Transcriptomic analysis of the venom gland of the red-headed krait (Bungarus flaviceps) using expressed sequence tags.</title>
        <authorList>
            <person name="Siang A.S."/>
            <person name="Doley R."/>
            <person name="Vonk F.J."/>
            <person name="Kini R.M."/>
        </authorList>
    </citation>
    <scope>NUCLEOTIDE SEQUENCE</scope>
</reference>
<feature type="binding site" evidence="16">
    <location>
        <position position="57"/>
    </location>
    <ligand>
        <name>Ca(2+)</name>
        <dbReference type="ChEBI" id="CHEBI:29108"/>
    </ligand>
</feature>
<dbReference type="CDD" id="cd00125">
    <property type="entry name" value="PLA2c"/>
    <property type="match status" value="1"/>
</dbReference>
<evidence type="ECO:0000256" key="12">
    <source>
        <dbReference type="ARBA" id="ARBA00023098"/>
    </source>
</evidence>
<dbReference type="SUPFAM" id="SSF48619">
    <property type="entry name" value="Phospholipase A2, PLA2"/>
    <property type="match status" value="1"/>
</dbReference>
<evidence type="ECO:0000256" key="11">
    <source>
        <dbReference type="ARBA" id="ARBA00023028"/>
    </source>
</evidence>
<evidence type="ECO:0000256" key="6">
    <source>
        <dbReference type="ARBA" id="ARBA00022723"/>
    </source>
</evidence>
<evidence type="ECO:0000256" key="13">
    <source>
        <dbReference type="ARBA" id="ARBA00023157"/>
    </source>
</evidence>
<dbReference type="GO" id="GO:0005509">
    <property type="term" value="F:calcium ion binding"/>
    <property type="evidence" value="ECO:0007669"/>
    <property type="project" value="InterPro"/>
</dbReference>
<evidence type="ECO:0000256" key="15">
    <source>
        <dbReference type="PIRSR" id="PIRSR601211-1"/>
    </source>
</evidence>
<dbReference type="FunFam" id="1.20.90.10:FF:000007">
    <property type="entry name" value="Acidic phospholipase A2"/>
    <property type="match status" value="1"/>
</dbReference>
<dbReference type="GO" id="GO:0050482">
    <property type="term" value="P:arachidonate secretion"/>
    <property type="evidence" value="ECO:0007669"/>
    <property type="project" value="InterPro"/>
</dbReference>
<dbReference type="PRINTS" id="PR00389">
    <property type="entry name" value="PHPHLIPASEA2"/>
</dbReference>
<dbReference type="InterPro" id="IPR001211">
    <property type="entry name" value="PLA2"/>
</dbReference>
<dbReference type="GO" id="GO:0090729">
    <property type="term" value="F:toxin activity"/>
    <property type="evidence" value="ECO:0007669"/>
    <property type="project" value="UniProtKB-KW"/>
</dbReference>
<feature type="disulfide bond" evidence="17">
    <location>
        <begin position="105"/>
        <end position="117"/>
    </location>
</feature>
<dbReference type="InterPro" id="IPR033112">
    <property type="entry name" value="PLA2_Asp_AS"/>
</dbReference>
<dbReference type="Gene3D" id="1.20.90.10">
    <property type="entry name" value="Phospholipase A2 domain"/>
    <property type="match status" value="1"/>
</dbReference>
<feature type="disulfide bond" evidence="17">
    <location>
        <begin position="56"/>
        <end position="72"/>
    </location>
</feature>
<keyword evidence="8" id="KW-0378">Hydrolase</keyword>
<dbReference type="InterPro" id="IPR016090">
    <property type="entry name" value="PLA2-like_dom"/>
</dbReference>
<dbReference type="EMBL" id="GU190818">
    <property type="protein sequence ID" value="ADF50038.1"/>
    <property type="molecule type" value="mRNA"/>
</dbReference>
<comment type="cofactor">
    <cofactor evidence="16">
        <name>Ca(2+)</name>
        <dbReference type="ChEBI" id="CHEBI:29108"/>
    </cofactor>
    <text evidence="16">Binds 1 Ca(2+) ion per subunit.</text>
</comment>
<evidence type="ECO:0000256" key="3">
    <source>
        <dbReference type="ARBA" id="ARBA00022525"/>
    </source>
</evidence>
<evidence type="ECO:0000313" key="21">
    <source>
        <dbReference type="EMBL" id="ADF50038.1"/>
    </source>
</evidence>
<accession>D5J9R7</accession>
<dbReference type="GO" id="GO:0016042">
    <property type="term" value="P:lipid catabolic process"/>
    <property type="evidence" value="ECO:0007669"/>
    <property type="project" value="UniProtKB-KW"/>
</dbReference>
<feature type="disulfide bond" evidence="17">
    <location>
        <begin position="78"/>
        <end position="119"/>
    </location>
</feature>
<feature type="binding site" evidence="16">
    <location>
        <position position="76"/>
    </location>
    <ligand>
        <name>Ca(2+)</name>
        <dbReference type="ChEBI" id="CHEBI:29108"/>
    </ligand>
</feature>
<feature type="domain" description="Phospholipase A2-like central" evidence="20">
    <location>
        <begin position="28"/>
        <end position="146"/>
    </location>
</feature>
<feature type="active site" evidence="15">
    <location>
        <position position="75"/>
    </location>
</feature>
<keyword evidence="4" id="KW-0800">Toxin</keyword>
<feature type="signal peptide" evidence="19">
    <location>
        <begin position="1"/>
        <end position="19"/>
    </location>
</feature>
<evidence type="ECO:0000256" key="4">
    <source>
        <dbReference type="ARBA" id="ARBA00022656"/>
    </source>
</evidence>
<evidence type="ECO:0000256" key="18">
    <source>
        <dbReference type="RuleBase" id="RU003654"/>
    </source>
</evidence>
<dbReference type="PANTHER" id="PTHR11716">
    <property type="entry name" value="PHOSPHOLIPASE A2 FAMILY MEMBER"/>
    <property type="match status" value="1"/>
</dbReference>
<evidence type="ECO:0000256" key="5">
    <source>
        <dbReference type="ARBA" id="ARBA00022699"/>
    </source>
</evidence>
<feature type="binding site" evidence="16">
    <location>
        <position position="59"/>
    </location>
    <ligand>
        <name>Ca(2+)</name>
        <dbReference type="ChEBI" id="CHEBI:29108"/>
    </ligand>
</feature>
<feature type="active site" evidence="15">
    <location>
        <position position="120"/>
    </location>
</feature>
<proteinExistence type="evidence at transcript level"/>
<evidence type="ECO:0000256" key="7">
    <source>
        <dbReference type="ARBA" id="ARBA00022729"/>
    </source>
</evidence>
<name>D5J9R7_9SAUR</name>
<evidence type="ECO:0000256" key="8">
    <source>
        <dbReference type="ARBA" id="ARBA00022801"/>
    </source>
</evidence>
<keyword evidence="7 19" id="KW-0732">Signal</keyword>
<feature type="disulfide bond" evidence="17">
    <location>
        <begin position="87"/>
        <end position="112"/>
    </location>
</feature>
<sequence>MNPAHLLVLSAVCVSFLGASIIPPQSLNLIQFKDMIRCTIPCERTWGEYADYGCYCGKGGSGRPVDALDRCCYVHDNCYGEAQKRNCNPYMKSYSFKCAKRTLFCYDAPGSCARFVCDCDRTAALCFGDSEYIGRHKNIDTKRHCQ</sequence>
<keyword evidence="11" id="KW-0638">Presynaptic neurotoxin</keyword>
<dbReference type="SMART" id="SM00085">
    <property type="entry name" value="PA2c"/>
    <property type="match status" value="1"/>
</dbReference>
<dbReference type="GO" id="GO:0005543">
    <property type="term" value="F:phospholipid binding"/>
    <property type="evidence" value="ECO:0007669"/>
    <property type="project" value="TreeGrafter"/>
</dbReference>
<dbReference type="PROSITE" id="PS00118">
    <property type="entry name" value="PA2_HIS"/>
    <property type="match status" value="1"/>
</dbReference>
<dbReference type="PROSITE" id="PS00119">
    <property type="entry name" value="PA2_ASP"/>
    <property type="match status" value="1"/>
</dbReference>
<dbReference type="AlphaFoldDB" id="D5J9R7"/>
<protein>
    <recommendedName>
        <fullName evidence="2">phospholipase A2</fullName>
        <ecNumber evidence="2">3.1.1.4</ecNumber>
    </recommendedName>
    <alternativeName>
        <fullName evidence="14">Phosphatidylcholine 2-acylhydrolase</fullName>
    </alternativeName>
</protein>
<organism evidence="21">
    <name type="scientific">Bungarus flaviceps</name>
    <dbReference type="NCBI Taxonomy" id="8614"/>
    <lineage>
        <taxon>Eukaryota</taxon>
        <taxon>Metazoa</taxon>
        <taxon>Chordata</taxon>
        <taxon>Craniata</taxon>
        <taxon>Vertebrata</taxon>
        <taxon>Euteleostomi</taxon>
        <taxon>Lepidosauria</taxon>
        <taxon>Squamata</taxon>
        <taxon>Bifurcata</taxon>
        <taxon>Unidentata</taxon>
        <taxon>Episquamata</taxon>
        <taxon>Toxicofera</taxon>
        <taxon>Serpentes</taxon>
        <taxon>Colubroidea</taxon>
        <taxon>Elapidae</taxon>
        <taxon>Bungarinae</taxon>
        <taxon>Bungarus</taxon>
    </lineage>
</organism>
<evidence type="ECO:0000259" key="20">
    <source>
        <dbReference type="SMART" id="SM00085"/>
    </source>
</evidence>
<dbReference type="GO" id="GO:0006644">
    <property type="term" value="P:phospholipid metabolic process"/>
    <property type="evidence" value="ECO:0007669"/>
    <property type="project" value="InterPro"/>
</dbReference>
<feature type="chain" id="PRO_5001390388" description="phospholipase A2" evidence="19">
    <location>
        <begin position="20"/>
        <end position="146"/>
    </location>
</feature>
<dbReference type="EC" id="3.1.1.4" evidence="2"/>
<feature type="binding site" evidence="16">
    <location>
        <position position="55"/>
    </location>
    <ligand>
        <name>Ca(2+)</name>
        <dbReference type="ChEBI" id="CHEBI:29108"/>
    </ligand>
</feature>
<keyword evidence="5" id="KW-0528">Neurotoxin</keyword>
<evidence type="ECO:0000256" key="10">
    <source>
        <dbReference type="ARBA" id="ARBA00022963"/>
    </source>
</evidence>
<dbReference type="GO" id="GO:0047498">
    <property type="term" value="F:calcium-dependent phospholipase A2 activity"/>
    <property type="evidence" value="ECO:0007669"/>
    <property type="project" value="TreeGrafter"/>
</dbReference>
<evidence type="ECO:0000256" key="14">
    <source>
        <dbReference type="ARBA" id="ARBA00029903"/>
    </source>
</evidence>
<keyword evidence="12" id="KW-0443">Lipid metabolism</keyword>
<evidence type="ECO:0000256" key="19">
    <source>
        <dbReference type="RuleBase" id="RU361236"/>
    </source>
</evidence>
<evidence type="ECO:0000256" key="2">
    <source>
        <dbReference type="ARBA" id="ARBA00013278"/>
    </source>
</evidence>
<comment type="similarity">
    <text evidence="18">Belongs to the phospholipase A2 family.</text>
</comment>
<keyword evidence="13 17" id="KW-1015">Disulfide bond</keyword>
<evidence type="ECO:0000256" key="16">
    <source>
        <dbReference type="PIRSR" id="PIRSR601211-2"/>
    </source>
</evidence>
<evidence type="ECO:0000256" key="1">
    <source>
        <dbReference type="ARBA" id="ARBA00004613"/>
    </source>
</evidence>
<dbReference type="InterPro" id="IPR033113">
    <property type="entry name" value="PLA2_histidine"/>
</dbReference>
<keyword evidence="9 16" id="KW-0106">Calcium</keyword>
<keyword evidence="10" id="KW-0442">Lipid degradation</keyword>
<comment type="subcellular location">
    <subcellularLocation>
        <location evidence="1 19">Secreted</location>
    </subcellularLocation>
</comment>
<keyword evidence="3 19" id="KW-0964">Secreted</keyword>
<dbReference type="GO" id="GO:0005576">
    <property type="term" value="C:extracellular region"/>
    <property type="evidence" value="ECO:0007669"/>
    <property type="project" value="UniProtKB-SubCell"/>
</dbReference>
<dbReference type="PANTHER" id="PTHR11716:SF100">
    <property type="entry name" value="PHOSPHOLIPASE A2"/>
    <property type="match status" value="1"/>
</dbReference>
<keyword evidence="6 16" id="KW-0479">Metal-binding</keyword>
<dbReference type="InterPro" id="IPR036444">
    <property type="entry name" value="PLipase_A2_dom_sf"/>
</dbReference>
<evidence type="ECO:0000256" key="9">
    <source>
        <dbReference type="ARBA" id="ARBA00022837"/>
    </source>
</evidence>
<feature type="disulfide bond" evidence="17">
    <location>
        <begin position="71"/>
        <end position="126"/>
    </location>
</feature>
<evidence type="ECO:0000256" key="17">
    <source>
        <dbReference type="PIRSR" id="PIRSR601211-3"/>
    </source>
</evidence>